<proteinExistence type="predicted"/>
<dbReference type="AlphaFoldDB" id="B8LCJ0"/>
<feature type="compositionally biased region" description="Basic residues" evidence="1">
    <location>
        <begin position="489"/>
        <end position="500"/>
    </location>
</feature>
<protein>
    <recommendedName>
        <fullName evidence="6">DUF2786 domain-containing protein</fullName>
    </recommendedName>
</protein>
<evidence type="ECO:0000313" key="5">
    <source>
        <dbReference type="Proteomes" id="UP000001449"/>
    </source>
</evidence>
<feature type="compositionally biased region" description="Low complexity" evidence="1">
    <location>
        <begin position="134"/>
        <end position="147"/>
    </location>
</feature>
<feature type="compositionally biased region" description="Acidic residues" evidence="1">
    <location>
        <begin position="83"/>
        <end position="95"/>
    </location>
</feature>
<feature type="compositionally biased region" description="Acidic residues" evidence="1">
    <location>
        <begin position="110"/>
        <end position="120"/>
    </location>
</feature>
<reference evidence="4 5" key="2">
    <citation type="journal article" date="2008" name="Nature">
        <title>The Phaeodactylum genome reveals the evolutionary history of diatom genomes.</title>
        <authorList>
            <person name="Bowler C."/>
            <person name="Allen A.E."/>
            <person name="Badger J.H."/>
            <person name="Grimwood J."/>
            <person name="Jabbari K."/>
            <person name="Kuo A."/>
            <person name="Maheswari U."/>
            <person name="Martens C."/>
            <person name="Maumus F."/>
            <person name="Otillar R.P."/>
            <person name="Rayko E."/>
            <person name="Salamov A."/>
            <person name="Vandepoele K."/>
            <person name="Beszteri B."/>
            <person name="Gruber A."/>
            <person name="Heijde M."/>
            <person name="Katinka M."/>
            <person name="Mock T."/>
            <person name="Valentin K."/>
            <person name="Verret F."/>
            <person name="Berges J.A."/>
            <person name="Brownlee C."/>
            <person name="Cadoret J.P."/>
            <person name="Chiovitti A."/>
            <person name="Choi C.J."/>
            <person name="Coesel S."/>
            <person name="De Martino A."/>
            <person name="Detter J.C."/>
            <person name="Durkin C."/>
            <person name="Falciatore A."/>
            <person name="Fournet J."/>
            <person name="Haruta M."/>
            <person name="Huysman M.J."/>
            <person name="Jenkins B.D."/>
            <person name="Jiroutova K."/>
            <person name="Jorgensen R.E."/>
            <person name="Joubert Y."/>
            <person name="Kaplan A."/>
            <person name="Kroger N."/>
            <person name="Kroth P.G."/>
            <person name="La Roche J."/>
            <person name="Lindquist E."/>
            <person name="Lommer M."/>
            <person name="Martin-Jezequel V."/>
            <person name="Lopez P.J."/>
            <person name="Lucas S."/>
            <person name="Mangogna M."/>
            <person name="McGinnis K."/>
            <person name="Medlin L.K."/>
            <person name="Montsant A."/>
            <person name="Oudot-Le Secq M.P."/>
            <person name="Napoli C."/>
            <person name="Obornik M."/>
            <person name="Parker M.S."/>
            <person name="Petit J.L."/>
            <person name="Porcel B.M."/>
            <person name="Poulsen N."/>
            <person name="Robison M."/>
            <person name="Rychlewski L."/>
            <person name="Rynearson T.A."/>
            <person name="Schmutz J."/>
            <person name="Shapiro H."/>
            <person name="Siaut M."/>
            <person name="Stanley M."/>
            <person name="Sussman M.R."/>
            <person name="Taylor A.R."/>
            <person name="Vardi A."/>
            <person name="von Dassow P."/>
            <person name="Vyverman W."/>
            <person name="Willis A."/>
            <person name="Wyrwicz L.S."/>
            <person name="Rokhsar D.S."/>
            <person name="Weissenbach J."/>
            <person name="Armbrust E.V."/>
            <person name="Green B.R."/>
            <person name="Van de Peer Y."/>
            <person name="Grigoriev I.V."/>
        </authorList>
    </citation>
    <scope>NUCLEOTIDE SEQUENCE [LARGE SCALE GENOMIC DNA]</scope>
    <source>
        <strain evidence="4 5">CCMP1335</strain>
    </source>
</reference>
<dbReference type="EMBL" id="DS999417">
    <property type="protein sequence ID" value="EED86907.1"/>
    <property type="molecule type" value="Genomic_DNA"/>
</dbReference>
<evidence type="ECO:0000259" key="2">
    <source>
        <dbReference type="Pfam" id="PF10979"/>
    </source>
</evidence>
<feature type="compositionally biased region" description="Basic and acidic residues" evidence="1">
    <location>
        <begin position="121"/>
        <end position="133"/>
    </location>
</feature>
<dbReference type="Proteomes" id="UP000001449">
    <property type="component" value="Chromosome 16"/>
</dbReference>
<feature type="region of interest" description="Disordered" evidence="1">
    <location>
        <begin position="1"/>
        <end position="189"/>
    </location>
</feature>
<dbReference type="Pfam" id="PF23771">
    <property type="entry name" value="DUF7168"/>
    <property type="match status" value="1"/>
</dbReference>
<dbReference type="Pfam" id="PF10979">
    <property type="entry name" value="DUF2786"/>
    <property type="match status" value="1"/>
</dbReference>
<sequence>MSSGMNALSAAVASEEANERVSTERAAKFVPAGDAAAVKSEEATDETLTSTSSSPSANTPAATEPKSEETTAAAAAVQPSIGVDDDSDSDIEDVTDQYVQKPRATSPEIIEVEDVTSDEEDCKREGGGRDGDASSRSNNNIKNSNIDNAKRSESDLDDEAEESSSEDEDDLSDSYSQSSDSSIEDVTEFMLAKKCEQMMKQMSDAVELPSDDEDNTNTKAGMKRRRRTTTSPAKRRKWKKPTESPIEVVIADEDMPMMPGQKATGDDDKNDSSANDSLNPNNEVEHSIKQRIIKLLNTGYHNESNENEARNAMKLARRLMERYNLDQAVLLQERGDGSLNDFSTANGDDGTFLRGGIVTANIRNRKKGTALTSLPRWNDFLVQPVCANFRVEAFKSVGRRTQCREAECSITFYGIRTNAQLAAYAFKIASERIALMAASYDAAHPQIKRTGVSNGKSGTRTVRLSYAMGIVIGLDRDVKEGLRKEEARRKSKLNKARKAAARGESYHEDDGDSVVDVVDVDEGDENEQAVSLGVLERENSAQVALVDHQKKIAEDVLKSKNIKVQKARKPKTVTLNVAAYEKGIVDSKDIDLNQQAIQE</sequence>
<evidence type="ECO:0000313" key="4">
    <source>
        <dbReference type="EMBL" id="EED86907.1"/>
    </source>
</evidence>
<feature type="compositionally biased region" description="Basic and acidic residues" evidence="1">
    <location>
        <begin position="17"/>
        <end position="27"/>
    </location>
</feature>
<gene>
    <name evidence="4" type="ORF">THAPSDRAFT_10398</name>
</gene>
<feature type="region of interest" description="Disordered" evidence="1">
    <location>
        <begin position="488"/>
        <end position="510"/>
    </location>
</feature>
<organism evidence="4 5">
    <name type="scientific">Thalassiosira pseudonana</name>
    <name type="common">Marine diatom</name>
    <name type="synonym">Cyclotella nana</name>
    <dbReference type="NCBI Taxonomy" id="35128"/>
    <lineage>
        <taxon>Eukaryota</taxon>
        <taxon>Sar</taxon>
        <taxon>Stramenopiles</taxon>
        <taxon>Ochrophyta</taxon>
        <taxon>Bacillariophyta</taxon>
        <taxon>Coscinodiscophyceae</taxon>
        <taxon>Thalassiosirophycidae</taxon>
        <taxon>Thalassiosirales</taxon>
        <taxon>Thalassiosiraceae</taxon>
        <taxon>Thalassiosira</taxon>
    </lineage>
</organism>
<dbReference type="GeneID" id="7449994"/>
<evidence type="ECO:0008006" key="6">
    <source>
        <dbReference type="Google" id="ProtNLM"/>
    </source>
</evidence>
<accession>B8LCJ0</accession>
<dbReference type="InterPro" id="IPR024498">
    <property type="entry name" value="DUF2786"/>
</dbReference>
<feature type="compositionally biased region" description="Low complexity" evidence="1">
    <location>
        <begin position="46"/>
        <end position="64"/>
    </location>
</feature>
<dbReference type="STRING" id="35128.B8LCJ0"/>
<dbReference type="KEGG" id="tps:THAPSDRAFT_10398"/>
<feature type="domain" description="DUF2786" evidence="2">
    <location>
        <begin position="288"/>
        <end position="327"/>
    </location>
</feature>
<evidence type="ECO:0000256" key="1">
    <source>
        <dbReference type="SAM" id="MobiDB-lite"/>
    </source>
</evidence>
<feature type="compositionally biased region" description="Acidic residues" evidence="1">
    <location>
        <begin position="155"/>
        <end position="172"/>
    </location>
</feature>
<dbReference type="InParanoid" id="B8LCJ0"/>
<reference evidence="4 5" key="1">
    <citation type="journal article" date="2004" name="Science">
        <title>The genome of the diatom Thalassiosira pseudonana: ecology, evolution, and metabolism.</title>
        <authorList>
            <person name="Armbrust E.V."/>
            <person name="Berges J.A."/>
            <person name="Bowler C."/>
            <person name="Green B.R."/>
            <person name="Martinez D."/>
            <person name="Putnam N.H."/>
            <person name="Zhou S."/>
            <person name="Allen A.E."/>
            <person name="Apt K.E."/>
            <person name="Bechner M."/>
            <person name="Brzezinski M.A."/>
            <person name="Chaal B.K."/>
            <person name="Chiovitti A."/>
            <person name="Davis A.K."/>
            <person name="Demarest M.S."/>
            <person name="Detter J.C."/>
            <person name="Glavina T."/>
            <person name="Goodstein D."/>
            <person name="Hadi M.Z."/>
            <person name="Hellsten U."/>
            <person name="Hildebrand M."/>
            <person name="Jenkins B.D."/>
            <person name="Jurka J."/>
            <person name="Kapitonov V.V."/>
            <person name="Kroger N."/>
            <person name="Lau W.W."/>
            <person name="Lane T.W."/>
            <person name="Larimer F.W."/>
            <person name="Lippmeier J.C."/>
            <person name="Lucas S."/>
            <person name="Medina M."/>
            <person name="Montsant A."/>
            <person name="Obornik M."/>
            <person name="Parker M.S."/>
            <person name="Palenik B."/>
            <person name="Pazour G.J."/>
            <person name="Richardson P.M."/>
            <person name="Rynearson T.A."/>
            <person name="Saito M.A."/>
            <person name="Schwartz D.C."/>
            <person name="Thamatrakoln K."/>
            <person name="Valentin K."/>
            <person name="Vardi A."/>
            <person name="Wilkerson F.P."/>
            <person name="Rokhsar D.S."/>
        </authorList>
    </citation>
    <scope>NUCLEOTIDE SEQUENCE [LARGE SCALE GENOMIC DNA]</scope>
    <source>
        <strain evidence="4 5">CCMP1335</strain>
    </source>
</reference>
<dbReference type="InterPro" id="IPR055592">
    <property type="entry name" value="DUF7168"/>
</dbReference>
<feature type="compositionally biased region" description="Basic residues" evidence="1">
    <location>
        <begin position="221"/>
        <end position="239"/>
    </location>
</feature>
<feature type="domain" description="DUF7168" evidence="3">
    <location>
        <begin position="370"/>
        <end position="505"/>
    </location>
</feature>
<keyword evidence="5" id="KW-1185">Reference proteome</keyword>
<evidence type="ECO:0000259" key="3">
    <source>
        <dbReference type="Pfam" id="PF23771"/>
    </source>
</evidence>
<dbReference type="HOGENOM" id="CLU_456003_0_0_1"/>
<dbReference type="PaxDb" id="35128-Thaps10398"/>
<dbReference type="RefSeq" id="XP_002296706.1">
    <property type="nucleotide sequence ID" value="XM_002296670.1"/>
</dbReference>
<name>B8LCJ0_THAPS</name>
<feature type="region of interest" description="Disordered" evidence="1">
    <location>
        <begin position="201"/>
        <end position="286"/>
    </location>
</feature>